<dbReference type="RefSeq" id="WP_233787358.1">
    <property type="nucleotide sequence ID" value="NZ_RSCL01000022.1"/>
</dbReference>
<accession>A0A3S1CFZ9</accession>
<keyword evidence="3" id="KW-1185">Reference proteome</keyword>
<feature type="chain" id="PRO_5030082979" evidence="1">
    <location>
        <begin position="30"/>
        <end position="186"/>
    </location>
</feature>
<dbReference type="EMBL" id="RSCL01000022">
    <property type="protein sequence ID" value="RUT00783.1"/>
    <property type="molecule type" value="Genomic_DNA"/>
</dbReference>
<dbReference type="Proteomes" id="UP000271624">
    <property type="component" value="Unassembled WGS sequence"/>
</dbReference>
<reference evidence="2" key="2">
    <citation type="journal article" date="2019" name="Genome Biol. Evol.">
        <title>Day and night: Metabolic profiles and evolutionary relationships of six axenic non-marine cyanobacteria.</title>
        <authorList>
            <person name="Will S.E."/>
            <person name="Henke P."/>
            <person name="Boedeker C."/>
            <person name="Huang S."/>
            <person name="Brinkmann H."/>
            <person name="Rohde M."/>
            <person name="Jarek M."/>
            <person name="Friedl T."/>
            <person name="Seufert S."/>
            <person name="Schumacher M."/>
            <person name="Overmann J."/>
            <person name="Neumann-Schaal M."/>
            <person name="Petersen J."/>
        </authorList>
    </citation>
    <scope>NUCLEOTIDE SEQUENCE [LARGE SCALE GENOMIC DNA]</scope>
    <source>
        <strain evidence="2">PCC 7102</strain>
    </source>
</reference>
<protein>
    <submittedName>
        <fullName evidence="2">Uncharacterized protein</fullName>
    </submittedName>
</protein>
<sequence length="186" mass="20891">MTMNLQKISNSVVGISMLMLLSLPKEVYACACCANAGQWSQTSQRISDYEFQEINSLRFSPNAKLYQTAGDNNTGISSNSVNYTLSVNKQQRVWNFLFKDEKGKTGTLSLTIPKKATSFTTDLYTQKNIEPELYKEFRLEGKVVGNGIFSKAITPDTKFRLVLQGRGNNCLTAGDFKSMELTSFWF</sequence>
<feature type="signal peptide" evidence="1">
    <location>
        <begin position="1"/>
        <end position="29"/>
    </location>
</feature>
<organism evidence="2 3">
    <name type="scientific">Dulcicalothrix desertica PCC 7102</name>
    <dbReference type="NCBI Taxonomy" id="232991"/>
    <lineage>
        <taxon>Bacteria</taxon>
        <taxon>Bacillati</taxon>
        <taxon>Cyanobacteriota</taxon>
        <taxon>Cyanophyceae</taxon>
        <taxon>Nostocales</taxon>
        <taxon>Calotrichaceae</taxon>
        <taxon>Dulcicalothrix</taxon>
    </lineage>
</organism>
<evidence type="ECO:0000256" key="1">
    <source>
        <dbReference type="SAM" id="SignalP"/>
    </source>
</evidence>
<gene>
    <name evidence="2" type="ORF">DSM106972_071920</name>
</gene>
<reference evidence="2" key="1">
    <citation type="submission" date="2018-12" db="EMBL/GenBank/DDBJ databases">
        <authorList>
            <person name="Will S."/>
            <person name="Neumann-Schaal M."/>
            <person name="Henke P."/>
        </authorList>
    </citation>
    <scope>NUCLEOTIDE SEQUENCE</scope>
    <source>
        <strain evidence="2">PCC 7102</strain>
    </source>
</reference>
<evidence type="ECO:0000313" key="3">
    <source>
        <dbReference type="Proteomes" id="UP000271624"/>
    </source>
</evidence>
<evidence type="ECO:0000313" key="2">
    <source>
        <dbReference type="EMBL" id="RUT00783.1"/>
    </source>
</evidence>
<proteinExistence type="predicted"/>
<comment type="caution">
    <text evidence="2">The sequence shown here is derived from an EMBL/GenBank/DDBJ whole genome shotgun (WGS) entry which is preliminary data.</text>
</comment>
<dbReference type="AlphaFoldDB" id="A0A3S1CFZ9"/>
<keyword evidence="1" id="KW-0732">Signal</keyword>
<name>A0A3S1CFZ9_9CYAN</name>